<gene>
    <name evidence="3" type="ORF">CDD80_5372</name>
</gene>
<keyword evidence="4" id="KW-1185">Reference proteome</keyword>
<feature type="domain" description="F-box" evidence="2">
    <location>
        <begin position="1"/>
        <end position="47"/>
    </location>
</feature>
<accession>A0A2C5ZBE2</accession>
<dbReference type="OrthoDB" id="1259151at2759"/>
<organism evidence="3 4">
    <name type="scientific">Ophiocordyceps camponoti-rufipedis</name>
    <dbReference type="NCBI Taxonomy" id="2004952"/>
    <lineage>
        <taxon>Eukaryota</taxon>
        <taxon>Fungi</taxon>
        <taxon>Dikarya</taxon>
        <taxon>Ascomycota</taxon>
        <taxon>Pezizomycotina</taxon>
        <taxon>Sordariomycetes</taxon>
        <taxon>Hypocreomycetidae</taxon>
        <taxon>Hypocreales</taxon>
        <taxon>Ophiocordycipitaceae</taxon>
        <taxon>Ophiocordyceps</taxon>
    </lineage>
</organism>
<dbReference type="EMBL" id="NJES01000053">
    <property type="protein sequence ID" value="PHH79205.1"/>
    <property type="molecule type" value="Genomic_DNA"/>
</dbReference>
<reference evidence="3 4" key="1">
    <citation type="submission" date="2017-06" db="EMBL/GenBank/DDBJ databases">
        <title>Ant-infecting Ophiocordyceps genomes reveal a high diversity of potential behavioral manipulation genes and a possible major role for enterotoxins.</title>
        <authorList>
            <person name="De Bekker C."/>
            <person name="Evans H.C."/>
            <person name="Brachmann A."/>
            <person name="Hughes D.P."/>
        </authorList>
    </citation>
    <scope>NUCLEOTIDE SEQUENCE [LARGE SCALE GENOMIC DNA]</scope>
    <source>
        <strain evidence="3 4">Map16</strain>
    </source>
</reference>
<dbReference type="SUPFAM" id="SSF50978">
    <property type="entry name" value="WD40 repeat-like"/>
    <property type="match status" value="1"/>
</dbReference>
<dbReference type="AlphaFoldDB" id="A0A2C5ZBE2"/>
<dbReference type="InterPro" id="IPR001810">
    <property type="entry name" value="F-box_dom"/>
</dbReference>
<proteinExistence type="predicted"/>
<dbReference type="CDD" id="cd09917">
    <property type="entry name" value="F-box_SF"/>
    <property type="match status" value="1"/>
</dbReference>
<comment type="caution">
    <text evidence="3">The sequence shown here is derived from an EMBL/GenBank/DDBJ whole genome shotgun (WGS) entry which is preliminary data.</text>
</comment>
<name>A0A2C5ZBE2_9HYPO</name>
<dbReference type="SUPFAM" id="SSF81383">
    <property type="entry name" value="F-box domain"/>
    <property type="match status" value="1"/>
</dbReference>
<sequence>MASMDSLPDHLMLDIVDHLNTARDVSRLSQTSRHTHSLIHHRGWQSFARKRFPSFNLPETDSWSSVVDRLTYLDRCWEKRAFTFCSFWHGSHGRRWRSLEGGQLIGFEVFVASGPSDLLVCGAGEDLHFRSRRDGDWATMVGKDCGFSPGTGDVTALSVIERASRSEVVVGRADGSVRLLTADQDGDLGRTMCRLVLDEAGDERLHRSPGRVAVMRTEWEPQNGLVISCRDSCLTLHDLGKLDEDGADNPSELMPMASLDFATAIRPRGDRPFVYCAKFVNQDTMVCGISGQLLGLHIVQMRPSGLEVLPPSCSISDDEKPRTVRALEKAGSESVLLSAWDSGSYGLVPSSHSWIYMLKHSLFHLRLIDLRTPSRFNAVYRDSNQPFSAASSLLVYGTQRFVAGDNNEPVIRFFDFRHPKPYQHSTAMPCHDSPPLPPRPGAGPEFGPWHEPEKTRCDPGEGTVCVWHHRVSRPEWRPDANVRLVIGRDHGVTSLAKASDLSDAFYCGLRSAFVQVDLDDNGQHPTDLGEDRHPLGWSSGNGQSNRMFETGIGRCDAEGAWLEAMSAPTDMHLYGHSSSTSCKREPGWRLNGRWKRIPRSR</sequence>
<evidence type="ECO:0000313" key="3">
    <source>
        <dbReference type="EMBL" id="PHH79205.1"/>
    </source>
</evidence>
<dbReference type="Proteomes" id="UP000226431">
    <property type="component" value="Unassembled WGS sequence"/>
</dbReference>
<evidence type="ECO:0000313" key="4">
    <source>
        <dbReference type="Proteomes" id="UP000226431"/>
    </source>
</evidence>
<dbReference type="InterPro" id="IPR036322">
    <property type="entry name" value="WD40_repeat_dom_sf"/>
</dbReference>
<dbReference type="InterPro" id="IPR036047">
    <property type="entry name" value="F-box-like_dom_sf"/>
</dbReference>
<feature type="region of interest" description="Disordered" evidence="1">
    <location>
        <begin position="523"/>
        <end position="542"/>
    </location>
</feature>
<protein>
    <recommendedName>
        <fullName evidence="2">F-box domain-containing protein</fullName>
    </recommendedName>
</protein>
<dbReference type="PROSITE" id="PS50181">
    <property type="entry name" value="FBOX"/>
    <property type="match status" value="1"/>
</dbReference>
<evidence type="ECO:0000256" key="1">
    <source>
        <dbReference type="SAM" id="MobiDB-lite"/>
    </source>
</evidence>
<evidence type="ECO:0000259" key="2">
    <source>
        <dbReference type="PROSITE" id="PS50181"/>
    </source>
</evidence>
<dbReference type="Pfam" id="PF12937">
    <property type="entry name" value="F-box-like"/>
    <property type="match status" value="1"/>
</dbReference>